<keyword evidence="1" id="KW-0238">DNA-binding</keyword>
<reference evidence="5" key="1">
    <citation type="journal article" date="2019" name="bioRxiv">
        <title>Genomics, evolutionary history and diagnostics of the Alternaria alternata species group including apple and Asian pear pathotypes.</title>
        <authorList>
            <person name="Armitage A.D."/>
            <person name="Cockerton H.M."/>
            <person name="Sreenivasaprasad S."/>
            <person name="Woodhall J.W."/>
            <person name="Lane C.R."/>
            <person name="Harrison R.J."/>
            <person name="Clarkson J.P."/>
        </authorList>
    </citation>
    <scope>NUCLEOTIDE SEQUENCE [LARGE SCALE GENOMIC DNA]</scope>
    <source>
        <strain evidence="5">FERA 1082</strain>
    </source>
</reference>
<dbReference type="PROSITE" id="PS51253">
    <property type="entry name" value="HTH_CENPB"/>
    <property type="match status" value="1"/>
</dbReference>
<dbReference type="GO" id="GO:0003677">
    <property type="term" value="F:DNA binding"/>
    <property type="evidence" value="ECO:0007669"/>
    <property type="project" value="UniProtKB-KW"/>
</dbReference>
<evidence type="ECO:0000256" key="1">
    <source>
        <dbReference type="ARBA" id="ARBA00023125"/>
    </source>
</evidence>
<evidence type="ECO:0000256" key="2">
    <source>
        <dbReference type="ARBA" id="ARBA00023242"/>
    </source>
</evidence>
<name>A0A4Q4MGP4_9PLEO</name>
<evidence type="ECO:0000313" key="5">
    <source>
        <dbReference type="Proteomes" id="UP000292402"/>
    </source>
</evidence>
<keyword evidence="2" id="KW-0539">Nucleus</keyword>
<protein>
    <recommendedName>
        <fullName evidence="3">HTH CENPB-type domain-containing protein</fullName>
    </recommendedName>
</protein>
<evidence type="ECO:0000259" key="3">
    <source>
        <dbReference type="PROSITE" id="PS51253"/>
    </source>
</evidence>
<dbReference type="SMART" id="SM00674">
    <property type="entry name" value="CENPB"/>
    <property type="match status" value="1"/>
</dbReference>
<proteinExistence type="predicted"/>
<dbReference type="InterPro" id="IPR007889">
    <property type="entry name" value="HTH_Psq"/>
</dbReference>
<dbReference type="Proteomes" id="UP000292402">
    <property type="component" value="Unassembled WGS sequence"/>
</dbReference>
<evidence type="ECO:0000313" key="4">
    <source>
        <dbReference type="EMBL" id="RYN49874.1"/>
    </source>
</evidence>
<feature type="domain" description="HTH CENPB-type" evidence="3">
    <location>
        <begin position="38"/>
        <end position="108"/>
    </location>
</feature>
<sequence length="108" mass="12381">MVSYQNKPCQSIRALARAYDVPESTLRTRLRGVYPRSEIVSVNRKLLTTEEQSLVQWILDLNRRGFPPYIIDVRRMADALLAARGQDPPPLPVGKNWVSRFVNSQSEL</sequence>
<gene>
    <name evidence="4" type="ORF">AA0114_g6412</name>
</gene>
<dbReference type="Pfam" id="PF05225">
    <property type="entry name" value="HTH_psq"/>
    <property type="match status" value="1"/>
</dbReference>
<accession>A0A4Q4MGP4</accession>
<dbReference type="AlphaFoldDB" id="A0A4Q4MGP4"/>
<organism evidence="4 5">
    <name type="scientific">Alternaria tenuissima</name>
    <dbReference type="NCBI Taxonomy" id="119927"/>
    <lineage>
        <taxon>Eukaryota</taxon>
        <taxon>Fungi</taxon>
        <taxon>Dikarya</taxon>
        <taxon>Ascomycota</taxon>
        <taxon>Pezizomycotina</taxon>
        <taxon>Dothideomycetes</taxon>
        <taxon>Pleosporomycetidae</taxon>
        <taxon>Pleosporales</taxon>
        <taxon>Pleosporineae</taxon>
        <taxon>Pleosporaceae</taxon>
        <taxon>Alternaria</taxon>
        <taxon>Alternaria sect. Alternaria</taxon>
        <taxon>Alternaria alternata complex</taxon>
    </lineage>
</organism>
<dbReference type="EMBL" id="PDXA01000019">
    <property type="protein sequence ID" value="RYN49874.1"/>
    <property type="molecule type" value="Genomic_DNA"/>
</dbReference>
<dbReference type="Pfam" id="PF03221">
    <property type="entry name" value="HTH_Tnp_Tc5"/>
    <property type="match status" value="1"/>
</dbReference>
<comment type="caution">
    <text evidence="4">The sequence shown here is derived from an EMBL/GenBank/DDBJ whole genome shotgun (WGS) entry which is preliminary data.</text>
</comment>
<dbReference type="InterPro" id="IPR006600">
    <property type="entry name" value="HTH_CenpB_DNA-bd_dom"/>
</dbReference>